<feature type="compositionally biased region" description="Low complexity" evidence="1">
    <location>
        <begin position="183"/>
        <end position="194"/>
    </location>
</feature>
<protein>
    <recommendedName>
        <fullName evidence="4">Chitin-binding type-1 domain-containing protein</fullName>
    </recommendedName>
</protein>
<dbReference type="OrthoDB" id="1193027at2759"/>
<keyword evidence="3" id="KW-1185">Reference proteome</keyword>
<evidence type="ECO:0000256" key="1">
    <source>
        <dbReference type="SAM" id="MobiDB-lite"/>
    </source>
</evidence>
<comment type="caution">
    <text evidence="2">The sequence shown here is derived from an EMBL/GenBank/DDBJ whole genome shotgun (WGS) entry which is preliminary data.</text>
</comment>
<name>A0A9N9PS92_9HELO</name>
<evidence type="ECO:0000313" key="3">
    <source>
        <dbReference type="Proteomes" id="UP000696280"/>
    </source>
</evidence>
<proteinExistence type="predicted"/>
<organism evidence="2 3">
    <name type="scientific">Hymenoscyphus fraxineus</name>
    <dbReference type="NCBI Taxonomy" id="746836"/>
    <lineage>
        <taxon>Eukaryota</taxon>
        <taxon>Fungi</taxon>
        <taxon>Dikarya</taxon>
        <taxon>Ascomycota</taxon>
        <taxon>Pezizomycotina</taxon>
        <taxon>Leotiomycetes</taxon>
        <taxon>Helotiales</taxon>
        <taxon>Helotiaceae</taxon>
        <taxon>Hymenoscyphus</taxon>
    </lineage>
</organism>
<reference evidence="2" key="1">
    <citation type="submission" date="2021-07" db="EMBL/GenBank/DDBJ databases">
        <authorList>
            <person name="Durling M."/>
        </authorList>
    </citation>
    <scope>NUCLEOTIDE SEQUENCE</scope>
</reference>
<dbReference type="Proteomes" id="UP000696280">
    <property type="component" value="Unassembled WGS sequence"/>
</dbReference>
<evidence type="ECO:0000313" key="2">
    <source>
        <dbReference type="EMBL" id="CAG8953945.1"/>
    </source>
</evidence>
<gene>
    <name evidence="2" type="ORF">HYFRA_00010906</name>
</gene>
<dbReference type="AlphaFoldDB" id="A0A9N9PS92"/>
<sequence length="211" mass="21998">MSSHLTALSRLLLLGQFENRGLISNSTSATTPPARVYISSLITSGNITAGQFFLLNPDLDPYCGNIQADTDYCVRGFIEPLRGFDGLCGPPNKNATCRGTRLQCCNANTFTCGGSLEDCADGTCYEGACAGDKVFTTNGDCDRDHGYKMCAGVWGDCCNDAGRCGSGPSFCAYANDAISGPVTTTSQNSLTPTTELSTQASTTASANPSVS</sequence>
<feature type="compositionally biased region" description="Polar residues" evidence="1">
    <location>
        <begin position="195"/>
        <end position="211"/>
    </location>
</feature>
<accession>A0A9N9PS92</accession>
<feature type="region of interest" description="Disordered" evidence="1">
    <location>
        <begin position="183"/>
        <end position="211"/>
    </location>
</feature>
<evidence type="ECO:0008006" key="4">
    <source>
        <dbReference type="Google" id="ProtNLM"/>
    </source>
</evidence>
<dbReference type="EMBL" id="CAJVRL010000054">
    <property type="protein sequence ID" value="CAG8953945.1"/>
    <property type="molecule type" value="Genomic_DNA"/>
</dbReference>